<evidence type="ECO:0000259" key="1">
    <source>
        <dbReference type="PROSITE" id="PS51819"/>
    </source>
</evidence>
<dbReference type="RefSeq" id="WP_112683328.1">
    <property type="nucleotide sequence ID" value="NZ_JAACYR010000004.1"/>
</dbReference>
<feature type="domain" description="VOC" evidence="1">
    <location>
        <begin position="7"/>
        <end position="129"/>
    </location>
</feature>
<dbReference type="Proteomes" id="UP000466523">
    <property type="component" value="Unassembled WGS sequence"/>
</dbReference>
<dbReference type="PROSITE" id="PS51819">
    <property type="entry name" value="VOC"/>
    <property type="match status" value="1"/>
</dbReference>
<dbReference type="AlphaFoldDB" id="A0A7K3L6I8"/>
<dbReference type="InterPro" id="IPR029068">
    <property type="entry name" value="Glyas_Bleomycin-R_OHBP_Dase"/>
</dbReference>
<dbReference type="EMBL" id="JAACYR010000004">
    <property type="protein sequence ID" value="NDJ87907.1"/>
    <property type="molecule type" value="Genomic_DNA"/>
</dbReference>
<evidence type="ECO:0000313" key="2">
    <source>
        <dbReference type="EMBL" id="NDJ87907.1"/>
    </source>
</evidence>
<dbReference type="InterPro" id="IPR037523">
    <property type="entry name" value="VOC_core"/>
</dbReference>
<comment type="caution">
    <text evidence="2">The sequence shown here is derived from an EMBL/GenBank/DDBJ whole genome shotgun (WGS) entry which is preliminary data.</text>
</comment>
<sequence length="142" mass="15996">MALQGLELHHHAVRMNPDAAEKSLRFYRDVLGLQPDPAARDIPGVPLYWMDTANGTQIHLFGVEGVSQYARSPENDPFVEHVAFGVPDIVAARAELDRLEVSYWRAGRDESQQLFLYDDSGNMVELHQIGTCRCDRTARTDT</sequence>
<reference evidence="2 3" key="1">
    <citation type="submission" date="2020-01" db="EMBL/GenBank/DDBJ databases">
        <authorList>
            <person name="Sanchez-Estrada R."/>
            <person name="Gonzalez-Y-Merchand J.A."/>
            <person name="Rivera-Gutierrez S."/>
        </authorList>
    </citation>
    <scope>NUCLEOTIDE SEQUENCE [LARGE SCALE GENOMIC DNA]</scope>
    <source>
        <strain evidence="2 3">CST 7247</strain>
    </source>
</reference>
<evidence type="ECO:0000313" key="3">
    <source>
        <dbReference type="Proteomes" id="UP000466523"/>
    </source>
</evidence>
<name>A0A7K3L6I8_9MYCO</name>
<gene>
    <name evidence="2" type="ORF">GWR20_01855</name>
</gene>
<dbReference type="SUPFAM" id="SSF54593">
    <property type="entry name" value="Glyoxalase/Bleomycin resistance protein/Dihydroxybiphenyl dioxygenase"/>
    <property type="match status" value="1"/>
</dbReference>
<dbReference type="Pfam" id="PF00903">
    <property type="entry name" value="Glyoxalase"/>
    <property type="match status" value="1"/>
</dbReference>
<proteinExistence type="predicted"/>
<accession>A0A7K3L6I8</accession>
<organism evidence="2 3">
    <name type="scientific">Mycolicibacter kumamotonensis</name>
    <dbReference type="NCBI Taxonomy" id="354243"/>
    <lineage>
        <taxon>Bacteria</taxon>
        <taxon>Bacillati</taxon>
        <taxon>Actinomycetota</taxon>
        <taxon>Actinomycetes</taxon>
        <taxon>Mycobacteriales</taxon>
        <taxon>Mycobacteriaceae</taxon>
        <taxon>Mycolicibacter</taxon>
    </lineage>
</organism>
<dbReference type="Gene3D" id="3.10.180.10">
    <property type="entry name" value="2,3-Dihydroxybiphenyl 1,2-Dioxygenase, domain 1"/>
    <property type="match status" value="1"/>
</dbReference>
<protein>
    <submittedName>
        <fullName evidence="2">Glyoxalase</fullName>
    </submittedName>
</protein>
<dbReference type="InterPro" id="IPR004360">
    <property type="entry name" value="Glyas_Fos-R_dOase_dom"/>
</dbReference>